<dbReference type="Proteomes" id="UP000030745">
    <property type="component" value="Unassembled WGS sequence"/>
</dbReference>
<dbReference type="EMBL" id="KK583210">
    <property type="protein sequence ID" value="KDO28518.1"/>
    <property type="molecule type" value="Genomic_DNA"/>
</dbReference>
<sequence>PIRLITAADIVVIQHETFTLKPLAFWTLEVFQRMILAAVDALDPTPATDADEML</sequence>
<feature type="non-terminal residue" evidence="1">
    <location>
        <position position="1"/>
    </location>
</feature>
<protein>
    <submittedName>
        <fullName evidence="1">Uncharacterized protein</fullName>
    </submittedName>
</protein>
<evidence type="ECO:0000313" key="1">
    <source>
        <dbReference type="EMBL" id="KDO28518.1"/>
    </source>
</evidence>
<gene>
    <name evidence="1" type="ORF">SPRG_06376</name>
</gene>
<reference evidence="1 2" key="1">
    <citation type="journal article" date="2013" name="PLoS Genet.">
        <title>Distinctive expansion of potential virulence genes in the genome of the oomycete fish pathogen Saprolegnia parasitica.</title>
        <authorList>
            <person name="Jiang R.H."/>
            <person name="de Bruijn I."/>
            <person name="Haas B.J."/>
            <person name="Belmonte R."/>
            <person name="Lobach L."/>
            <person name="Christie J."/>
            <person name="van den Ackerveken G."/>
            <person name="Bottin A."/>
            <person name="Bulone V."/>
            <person name="Diaz-Moreno S.M."/>
            <person name="Dumas B."/>
            <person name="Fan L."/>
            <person name="Gaulin E."/>
            <person name="Govers F."/>
            <person name="Grenville-Briggs L.J."/>
            <person name="Horner N.R."/>
            <person name="Levin J.Z."/>
            <person name="Mammella M."/>
            <person name="Meijer H.J."/>
            <person name="Morris P."/>
            <person name="Nusbaum C."/>
            <person name="Oome S."/>
            <person name="Phillips A.J."/>
            <person name="van Rooyen D."/>
            <person name="Rzeszutek E."/>
            <person name="Saraiva M."/>
            <person name="Secombes C.J."/>
            <person name="Seidl M.F."/>
            <person name="Snel B."/>
            <person name="Stassen J.H."/>
            <person name="Sykes S."/>
            <person name="Tripathy S."/>
            <person name="van den Berg H."/>
            <person name="Vega-Arreguin J.C."/>
            <person name="Wawra S."/>
            <person name="Young S.K."/>
            <person name="Zeng Q."/>
            <person name="Dieguez-Uribeondo J."/>
            <person name="Russ C."/>
            <person name="Tyler B.M."/>
            <person name="van West P."/>
        </authorList>
    </citation>
    <scope>NUCLEOTIDE SEQUENCE [LARGE SCALE GENOMIC DNA]</scope>
    <source>
        <strain evidence="1 2">CBS 223.65</strain>
    </source>
</reference>
<dbReference type="AlphaFoldDB" id="A0A067CDD3"/>
<name>A0A067CDD3_SAPPC</name>
<dbReference type="KEGG" id="spar:SPRG_06376"/>
<dbReference type="VEuPathDB" id="FungiDB:SPRG_06376"/>
<dbReference type="RefSeq" id="XP_012200584.1">
    <property type="nucleotide sequence ID" value="XM_012345194.1"/>
</dbReference>
<proteinExistence type="predicted"/>
<organism evidence="1 2">
    <name type="scientific">Saprolegnia parasitica (strain CBS 223.65)</name>
    <dbReference type="NCBI Taxonomy" id="695850"/>
    <lineage>
        <taxon>Eukaryota</taxon>
        <taxon>Sar</taxon>
        <taxon>Stramenopiles</taxon>
        <taxon>Oomycota</taxon>
        <taxon>Saprolegniomycetes</taxon>
        <taxon>Saprolegniales</taxon>
        <taxon>Saprolegniaceae</taxon>
        <taxon>Saprolegnia</taxon>
    </lineage>
</organism>
<dbReference type="GeneID" id="24128725"/>
<accession>A0A067CDD3</accession>
<evidence type="ECO:0000313" key="2">
    <source>
        <dbReference type="Proteomes" id="UP000030745"/>
    </source>
</evidence>
<keyword evidence="2" id="KW-1185">Reference proteome</keyword>